<dbReference type="AlphaFoldDB" id="A0A9D3RYV5"/>
<reference evidence="2" key="1">
    <citation type="submission" date="2021-01" db="EMBL/GenBank/DDBJ databases">
        <title>A chromosome-scale assembly of European eel, Anguilla anguilla.</title>
        <authorList>
            <person name="Henkel C."/>
            <person name="Jong-Raadsen S.A."/>
            <person name="Dufour S."/>
            <person name="Weltzien F.-A."/>
            <person name="Palstra A.P."/>
            <person name="Pelster B."/>
            <person name="Spaink H.P."/>
            <person name="Van Den Thillart G.E."/>
            <person name="Jansen H."/>
            <person name="Zahm M."/>
            <person name="Klopp C."/>
            <person name="Cedric C."/>
            <person name="Louis A."/>
            <person name="Berthelot C."/>
            <person name="Parey E."/>
            <person name="Roest Crollius H."/>
            <person name="Montfort J."/>
            <person name="Robinson-Rechavi M."/>
            <person name="Bucao C."/>
            <person name="Bouchez O."/>
            <person name="Gislard M."/>
            <person name="Lluch J."/>
            <person name="Milhes M."/>
            <person name="Lampietro C."/>
            <person name="Lopez Roques C."/>
            <person name="Donnadieu C."/>
            <person name="Braasch I."/>
            <person name="Desvignes T."/>
            <person name="Postlethwait J."/>
            <person name="Bobe J."/>
            <person name="Guiguen Y."/>
            <person name="Dirks R."/>
        </authorList>
    </citation>
    <scope>NUCLEOTIDE SEQUENCE</scope>
    <source>
        <strain evidence="2">Tag_6206</strain>
        <tissue evidence="2">Liver</tissue>
    </source>
</reference>
<dbReference type="InterPro" id="IPR029071">
    <property type="entry name" value="Ubiquitin-like_domsf"/>
</dbReference>
<sequence>EAPCTCVRVCVCVFGVDWGFPHTAVHCGGIKDLRGEGKKQTRQQDTATSWKSSLKNMATKLGYGTEYLPRERPKGDPPVPVPQPYHSVFVRSTHASLQAVAGAEPLSSGPALIKVSVLNASNTRMVQMDLDKSDTVGKLKEKFLQQCPDHSGNLHLACNGKPVLESQTLNELNLKESALFVTYQRCVGG</sequence>
<feature type="non-terminal residue" evidence="2">
    <location>
        <position position="1"/>
    </location>
</feature>
<accession>A0A9D3RYV5</accession>
<feature type="domain" description="Ubiquitin-like" evidence="1">
    <location>
        <begin position="113"/>
        <end position="189"/>
    </location>
</feature>
<proteinExistence type="predicted"/>
<dbReference type="InterPro" id="IPR000626">
    <property type="entry name" value="Ubiquitin-like_dom"/>
</dbReference>
<evidence type="ECO:0000313" key="3">
    <source>
        <dbReference type="Proteomes" id="UP001044222"/>
    </source>
</evidence>
<gene>
    <name evidence="2" type="ORF">ANANG_G00096960</name>
</gene>
<dbReference type="PROSITE" id="PS50053">
    <property type="entry name" value="UBIQUITIN_2"/>
    <property type="match status" value="1"/>
</dbReference>
<name>A0A9D3RYV5_ANGAN</name>
<dbReference type="EMBL" id="JAFIRN010000005">
    <property type="protein sequence ID" value="KAG5848293.1"/>
    <property type="molecule type" value="Genomic_DNA"/>
</dbReference>
<comment type="caution">
    <text evidence="2">The sequence shown here is derived from an EMBL/GenBank/DDBJ whole genome shotgun (WGS) entry which is preliminary data.</text>
</comment>
<keyword evidence="3" id="KW-1185">Reference proteome</keyword>
<protein>
    <recommendedName>
        <fullName evidence="1">Ubiquitin-like domain-containing protein</fullName>
    </recommendedName>
</protein>
<dbReference type="SUPFAM" id="SSF54236">
    <property type="entry name" value="Ubiquitin-like"/>
    <property type="match status" value="1"/>
</dbReference>
<dbReference type="Gene3D" id="3.10.20.90">
    <property type="entry name" value="Phosphatidylinositol 3-kinase Catalytic Subunit, Chain A, domain 1"/>
    <property type="match status" value="1"/>
</dbReference>
<dbReference type="Proteomes" id="UP001044222">
    <property type="component" value="Unassembled WGS sequence"/>
</dbReference>
<organism evidence="2 3">
    <name type="scientific">Anguilla anguilla</name>
    <name type="common">European freshwater eel</name>
    <name type="synonym">Muraena anguilla</name>
    <dbReference type="NCBI Taxonomy" id="7936"/>
    <lineage>
        <taxon>Eukaryota</taxon>
        <taxon>Metazoa</taxon>
        <taxon>Chordata</taxon>
        <taxon>Craniata</taxon>
        <taxon>Vertebrata</taxon>
        <taxon>Euteleostomi</taxon>
        <taxon>Actinopterygii</taxon>
        <taxon>Neopterygii</taxon>
        <taxon>Teleostei</taxon>
        <taxon>Anguilliformes</taxon>
        <taxon>Anguillidae</taxon>
        <taxon>Anguilla</taxon>
    </lineage>
</organism>
<evidence type="ECO:0000259" key="1">
    <source>
        <dbReference type="PROSITE" id="PS50053"/>
    </source>
</evidence>
<evidence type="ECO:0000313" key="2">
    <source>
        <dbReference type="EMBL" id="KAG5848293.1"/>
    </source>
</evidence>